<dbReference type="GeneID" id="15011077"/>
<dbReference type="RefSeq" id="YP_007674524.1">
    <property type="nucleotide sequence ID" value="NC_020851.1"/>
</dbReference>
<proteinExistence type="predicted"/>
<dbReference type="InterPro" id="IPR049026">
    <property type="entry name" value="Gp6-like_N"/>
</dbReference>
<gene>
    <name evidence="2" type="ORF">SWZG_00166</name>
</gene>
<name>M4R1Q4_9CAUD</name>
<evidence type="ECO:0000313" key="3">
    <source>
        <dbReference type="Proteomes" id="UP000201252"/>
    </source>
</evidence>
<dbReference type="KEGG" id="vg:15011077"/>
<evidence type="ECO:0000313" key="2">
    <source>
        <dbReference type="EMBL" id="AGH31672.1"/>
    </source>
</evidence>
<sequence>MPFTKYTNLDFDQIKTSIKDYLRANSTFTDFDFEGSNFSVLIDTLAYNTYITAFNSNMVVNESFLDSATLRENVVSLAGNIGYVPRSRVASTAQISFNVTTSTGTPTLTLKAGIVCVGSTNDTTYTFAVPEDVTANVVDGIASFNNLDVYQGIFLTKQFQYDGSLDQRFVLNNSFIDTSTLKVYIKKTEQSGVGIEYFLSENIFDIDKNSRIFFINEVQDEKYELRFGDGLIGKKLGDEVGSDGTIITANYIITDGRDGNGASNFSFSGTLENATGGIIDPGTVTITTNQSSINGGDIEPIDSIKYYAPRLYSSQYRAVTSRDYEAIIKRIYPDTESVSVVGGEEMDPPQFGTVQISIKPKNGSFVSDFNKTQILSKLKQFTVSGINQKITDLKILYVELNSSVYYNYSQVSNSDTLKTSVTNSLQKYSESLDLNKFGGRLRYSKLQQVIDNTDTAITSNITKIIIRRDLKPVLNKFAQYELCYGNRFNVKSEGLNIKSTGFKISGETDTVYFTDVPNADLKTGTLSIVKQISDETRVVVKSAGTVDYLKGEIILGTVNITSTSLSNGLIEIQAFPESNDVVGLRDLYVSLNIPKSTINIVRDVIASGDEISGTRFVNDFYTSSYSNGNLVRK</sequence>
<protein>
    <submittedName>
        <fullName evidence="2">Baseplate wedge subunit</fullName>
    </submittedName>
</protein>
<reference evidence="2 3" key="1">
    <citation type="submission" date="2010-10" db="EMBL/GenBank/DDBJ databases">
        <title>The Genome Sequence of Synechococcus phage S-SKS1.</title>
        <authorList>
            <consortium name="The Broad Institute Genome Sequencing Platform"/>
            <person name="Henn M.R."/>
            <person name="Clokie M."/>
            <person name="Levin J."/>
            <person name="Malboeuf C."/>
            <person name="Casali M."/>
            <person name="Russ C."/>
            <person name="Lennon N."/>
            <person name="Chapman S.B."/>
            <person name="Erlich R."/>
            <person name="Young S.K."/>
            <person name="Yandava C."/>
            <person name="Zeng Q."/>
            <person name="Alvarado L."/>
            <person name="Anderson S."/>
            <person name="Berlin A."/>
            <person name="Chen Z."/>
            <person name="Freedman E."/>
            <person name="Gellesch M."/>
            <person name="Goldberg J."/>
            <person name="Green L."/>
            <person name="Griggs A."/>
            <person name="Gujja S."/>
            <person name="Heilman E.R."/>
            <person name="Heiman D."/>
            <person name="Hollinger A."/>
            <person name="Howarth C."/>
            <person name="Larson L."/>
            <person name="Mehta T."/>
            <person name="Pearson M."/>
            <person name="Roberts A."/>
            <person name="Ryan E."/>
            <person name="Saif S."/>
            <person name="Shea T."/>
            <person name="Shenoy N."/>
            <person name="Sisk P."/>
            <person name="Stolte C."/>
            <person name="Sykes S."/>
            <person name="White J."/>
            <person name="Haas B."/>
            <person name="Nusbaum C."/>
            <person name="Birren B."/>
        </authorList>
    </citation>
    <scope>NUCLEOTIDE SEQUENCE [LARGE SCALE GENOMIC DNA]</scope>
</reference>
<evidence type="ECO:0000259" key="1">
    <source>
        <dbReference type="Pfam" id="PF21379"/>
    </source>
</evidence>
<feature type="domain" description="Baseplate wedge protein gp6-like N-terminal helical" evidence="1">
    <location>
        <begin position="11"/>
        <end position="83"/>
    </location>
</feature>
<dbReference type="Pfam" id="PF21379">
    <property type="entry name" value="Gp6-like_1st"/>
    <property type="match status" value="1"/>
</dbReference>
<dbReference type="EMBL" id="HQ633071">
    <property type="protein sequence ID" value="AGH31672.1"/>
    <property type="molecule type" value="Genomic_DNA"/>
</dbReference>
<dbReference type="Proteomes" id="UP000201252">
    <property type="component" value="Segment"/>
</dbReference>
<accession>M4R1Q4</accession>
<keyword evidence="3" id="KW-1185">Reference proteome</keyword>
<organism evidence="2 3">
    <name type="scientific">Synechococcus phage S-SKS1</name>
    <dbReference type="NCBI Taxonomy" id="754042"/>
    <lineage>
        <taxon>Viruses</taxon>
        <taxon>Duplodnaviria</taxon>
        <taxon>Heunggongvirae</taxon>
        <taxon>Uroviricota</taxon>
        <taxon>Caudoviricetes</taxon>
        <taxon>Llyrvirus</taxon>
        <taxon>Llyrvirus SSKS1</taxon>
    </lineage>
</organism>
<dbReference type="Gene3D" id="3.30.300.200">
    <property type="match status" value="1"/>
</dbReference>
<dbReference type="OrthoDB" id="668at10239"/>